<dbReference type="GO" id="GO:1990281">
    <property type="term" value="C:efflux pump complex"/>
    <property type="evidence" value="ECO:0007669"/>
    <property type="project" value="TreeGrafter"/>
</dbReference>
<evidence type="ECO:0000313" key="5">
    <source>
        <dbReference type="Proteomes" id="UP000515292"/>
    </source>
</evidence>
<accession>A0A7G5IKI9</accession>
<evidence type="ECO:0000256" key="1">
    <source>
        <dbReference type="SAM" id="Coils"/>
    </source>
</evidence>
<sequence>MKRPSFGRYGLPIIAVVLLLVALVIILRGAPDRSMTEPAALPPVAPQAQAKSGSVSGAGVVEPSSELIQVTALVPGVVREVRVVAGDRVVPGQVLMTIDDRDVAARLRQERAGLDYARRALASAEVEAGNARRQAALLAGVADPRAVSEQARIDRKGALEAAEARVALARADVARAQAAVAAAQTEIERRVIRAPRAAEVLQVRTRPGQYVTAGPPPGGSSDPAMTLGETRPLHVRIDVDETEIPRVQQGAPAMVSVRGNARQQVRATFVRLEPLVVPKRSLTNASTERVDVRVLQVIYALPANAEGFFIGQQVDAFIPARQPAAAK</sequence>
<dbReference type="RefSeq" id="WP_182297704.1">
    <property type="nucleotide sequence ID" value="NZ_CP059851.1"/>
</dbReference>
<keyword evidence="2" id="KW-0812">Transmembrane</keyword>
<dbReference type="SUPFAM" id="SSF111369">
    <property type="entry name" value="HlyD-like secretion proteins"/>
    <property type="match status" value="1"/>
</dbReference>
<keyword evidence="1" id="KW-0175">Coiled coil</keyword>
<keyword evidence="2" id="KW-1133">Transmembrane helix</keyword>
<feature type="domain" description="CzcB-like barrel-sandwich hybrid" evidence="3">
    <location>
        <begin position="68"/>
        <end position="213"/>
    </location>
</feature>
<keyword evidence="2" id="KW-0472">Membrane</keyword>
<reference evidence="4 5" key="1">
    <citation type="submission" date="2020-07" db="EMBL/GenBank/DDBJ databases">
        <title>Complete genome sequence for Sandaracinobacter sp. M6.</title>
        <authorList>
            <person name="Tang Y."/>
            <person name="Liu Q."/>
            <person name="Guo Z."/>
            <person name="Lei P."/>
            <person name="Huang B."/>
        </authorList>
    </citation>
    <scope>NUCLEOTIDE SEQUENCE [LARGE SCALE GENOMIC DNA]</scope>
    <source>
        <strain evidence="4 5">M6</strain>
    </source>
</reference>
<evidence type="ECO:0000259" key="3">
    <source>
        <dbReference type="Pfam" id="PF25973"/>
    </source>
</evidence>
<name>A0A7G5IKI9_9SPHN</name>
<dbReference type="AlphaFoldDB" id="A0A7G5IKI9"/>
<gene>
    <name evidence="4" type="ORF">H3309_05255</name>
</gene>
<dbReference type="Gene3D" id="2.40.50.100">
    <property type="match status" value="1"/>
</dbReference>
<evidence type="ECO:0000256" key="2">
    <source>
        <dbReference type="SAM" id="Phobius"/>
    </source>
</evidence>
<dbReference type="EMBL" id="CP059851">
    <property type="protein sequence ID" value="QMW23881.1"/>
    <property type="molecule type" value="Genomic_DNA"/>
</dbReference>
<dbReference type="Gene3D" id="2.40.30.170">
    <property type="match status" value="1"/>
</dbReference>
<feature type="coiled-coil region" evidence="1">
    <location>
        <begin position="159"/>
        <end position="186"/>
    </location>
</feature>
<dbReference type="InterPro" id="IPR058647">
    <property type="entry name" value="BSH_CzcB-like"/>
</dbReference>
<dbReference type="Pfam" id="PF25973">
    <property type="entry name" value="BSH_CzcB"/>
    <property type="match status" value="1"/>
</dbReference>
<dbReference type="Gene3D" id="1.10.287.470">
    <property type="entry name" value="Helix hairpin bin"/>
    <property type="match status" value="1"/>
</dbReference>
<dbReference type="PANTHER" id="PTHR30469:SF15">
    <property type="entry name" value="HLYD FAMILY OF SECRETION PROTEINS"/>
    <property type="match status" value="1"/>
</dbReference>
<dbReference type="KEGG" id="sand:H3309_05255"/>
<proteinExistence type="predicted"/>
<organism evidence="4 5">
    <name type="scientific">Sandaracinobacteroides saxicola</name>
    <dbReference type="NCBI Taxonomy" id="2759707"/>
    <lineage>
        <taxon>Bacteria</taxon>
        <taxon>Pseudomonadati</taxon>
        <taxon>Pseudomonadota</taxon>
        <taxon>Alphaproteobacteria</taxon>
        <taxon>Sphingomonadales</taxon>
        <taxon>Sphingosinicellaceae</taxon>
        <taxon>Sandaracinobacteroides</taxon>
    </lineage>
</organism>
<evidence type="ECO:0000313" key="4">
    <source>
        <dbReference type="EMBL" id="QMW23881.1"/>
    </source>
</evidence>
<dbReference type="PANTHER" id="PTHR30469">
    <property type="entry name" value="MULTIDRUG RESISTANCE PROTEIN MDTA"/>
    <property type="match status" value="1"/>
</dbReference>
<keyword evidence="5" id="KW-1185">Reference proteome</keyword>
<feature type="transmembrane region" description="Helical" evidence="2">
    <location>
        <begin position="6"/>
        <end position="27"/>
    </location>
</feature>
<protein>
    <submittedName>
        <fullName evidence="4">HlyD family efflux transporter periplasmic adaptor subunit</fullName>
    </submittedName>
</protein>
<dbReference type="Proteomes" id="UP000515292">
    <property type="component" value="Chromosome"/>
</dbReference>
<dbReference type="GO" id="GO:0015562">
    <property type="term" value="F:efflux transmembrane transporter activity"/>
    <property type="evidence" value="ECO:0007669"/>
    <property type="project" value="TreeGrafter"/>
</dbReference>